<gene>
    <name evidence="10 12" type="primary">tmk</name>
    <name evidence="12" type="ORF">ACFSW7_05555</name>
</gene>
<evidence type="ECO:0000256" key="1">
    <source>
        <dbReference type="ARBA" id="ARBA00009776"/>
    </source>
</evidence>
<dbReference type="CDD" id="cd01672">
    <property type="entry name" value="TMPK"/>
    <property type="match status" value="1"/>
</dbReference>
<dbReference type="NCBIfam" id="TIGR00041">
    <property type="entry name" value="DTMP_kinase"/>
    <property type="match status" value="1"/>
</dbReference>
<comment type="function">
    <text evidence="10">Phosphorylation of dTMP to form dTDP in both de novo and salvage pathways of dTTP synthesis.</text>
</comment>
<dbReference type="GO" id="GO:0004798">
    <property type="term" value="F:dTMP kinase activity"/>
    <property type="evidence" value="ECO:0007669"/>
    <property type="project" value="UniProtKB-EC"/>
</dbReference>
<protein>
    <recommendedName>
        <fullName evidence="3 10">Thymidylate kinase</fullName>
        <ecNumber evidence="2 10">2.7.4.9</ecNumber>
    </recommendedName>
    <alternativeName>
        <fullName evidence="10">dTMP kinase</fullName>
    </alternativeName>
</protein>
<dbReference type="InterPro" id="IPR039430">
    <property type="entry name" value="Thymidylate_kin-like_dom"/>
</dbReference>
<keyword evidence="13" id="KW-1185">Reference proteome</keyword>
<evidence type="ECO:0000259" key="11">
    <source>
        <dbReference type="Pfam" id="PF02223"/>
    </source>
</evidence>
<comment type="caution">
    <text evidence="12">The sequence shown here is derived from an EMBL/GenBank/DDBJ whole genome shotgun (WGS) entry which is preliminary data.</text>
</comment>
<dbReference type="PANTHER" id="PTHR10344:SF4">
    <property type="entry name" value="UMP-CMP KINASE 2, MITOCHONDRIAL"/>
    <property type="match status" value="1"/>
</dbReference>
<evidence type="ECO:0000256" key="8">
    <source>
        <dbReference type="ARBA" id="ARBA00022840"/>
    </source>
</evidence>
<evidence type="ECO:0000256" key="6">
    <source>
        <dbReference type="ARBA" id="ARBA00022741"/>
    </source>
</evidence>
<organism evidence="12 13">
    <name type="scientific">Gulosibacter faecalis</name>
    <dbReference type="NCBI Taxonomy" id="272240"/>
    <lineage>
        <taxon>Bacteria</taxon>
        <taxon>Bacillati</taxon>
        <taxon>Actinomycetota</taxon>
        <taxon>Actinomycetes</taxon>
        <taxon>Micrococcales</taxon>
        <taxon>Microbacteriaceae</taxon>
        <taxon>Gulosibacter</taxon>
    </lineage>
</organism>
<comment type="catalytic activity">
    <reaction evidence="9 10">
        <text>dTMP + ATP = dTDP + ADP</text>
        <dbReference type="Rhea" id="RHEA:13517"/>
        <dbReference type="ChEBI" id="CHEBI:30616"/>
        <dbReference type="ChEBI" id="CHEBI:58369"/>
        <dbReference type="ChEBI" id="CHEBI:63528"/>
        <dbReference type="ChEBI" id="CHEBI:456216"/>
        <dbReference type="EC" id="2.7.4.9"/>
    </reaction>
</comment>
<dbReference type="SUPFAM" id="SSF52540">
    <property type="entry name" value="P-loop containing nucleoside triphosphate hydrolases"/>
    <property type="match status" value="1"/>
</dbReference>
<keyword evidence="7 10" id="KW-0418">Kinase</keyword>
<dbReference type="EMBL" id="JBHUNE010000003">
    <property type="protein sequence ID" value="MFD2757840.1"/>
    <property type="molecule type" value="Genomic_DNA"/>
</dbReference>
<evidence type="ECO:0000256" key="5">
    <source>
        <dbReference type="ARBA" id="ARBA00022727"/>
    </source>
</evidence>
<dbReference type="InterPro" id="IPR027417">
    <property type="entry name" value="P-loop_NTPase"/>
</dbReference>
<proteinExistence type="inferred from homology"/>
<evidence type="ECO:0000256" key="9">
    <source>
        <dbReference type="ARBA" id="ARBA00048743"/>
    </source>
</evidence>
<reference evidence="13" key="1">
    <citation type="journal article" date="2019" name="Int. J. Syst. Evol. Microbiol.">
        <title>The Global Catalogue of Microorganisms (GCM) 10K type strain sequencing project: providing services to taxonomists for standard genome sequencing and annotation.</title>
        <authorList>
            <consortium name="The Broad Institute Genomics Platform"/>
            <consortium name="The Broad Institute Genome Sequencing Center for Infectious Disease"/>
            <person name="Wu L."/>
            <person name="Ma J."/>
        </authorList>
    </citation>
    <scope>NUCLEOTIDE SEQUENCE [LARGE SCALE GENOMIC DNA]</scope>
    <source>
        <strain evidence="13">TISTR 1514</strain>
    </source>
</reference>
<dbReference type="Gene3D" id="3.40.50.300">
    <property type="entry name" value="P-loop containing nucleotide triphosphate hydrolases"/>
    <property type="match status" value="1"/>
</dbReference>
<evidence type="ECO:0000256" key="2">
    <source>
        <dbReference type="ARBA" id="ARBA00012980"/>
    </source>
</evidence>
<evidence type="ECO:0000256" key="7">
    <source>
        <dbReference type="ARBA" id="ARBA00022777"/>
    </source>
</evidence>
<evidence type="ECO:0000256" key="10">
    <source>
        <dbReference type="HAMAP-Rule" id="MF_00165"/>
    </source>
</evidence>
<evidence type="ECO:0000313" key="13">
    <source>
        <dbReference type="Proteomes" id="UP001597492"/>
    </source>
</evidence>
<evidence type="ECO:0000256" key="4">
    <source>
        <dbReference type="ARBA" id="ARBA00022679"/>
    </source>
</evidence>
<evidence type="ECO:0000256" key="3">
    <source>
        <dbReference type="ARBA" id="ARBA00017144"/>
    </source>
</evidence>
<dbReference type="HAMAP" id="MF_00165">
    <property type="entry name" value="Thymidylate_kinase"/>
    <property type="match status" value="1"/>
</dbReference>
<keyword evidence="8 10" id="KW-0067">ATP-binding</keyword>
<dbReference type="InterPro" id="IPR018094">
    <property type="entry name" value="Thymidylate_kinase"/>
</dbReference>
<comment type="similarity">
    <text evidence="1 10">Belongs to the thymidylate kinase family.</text>
</comment>
<dbReference type="RefSeq" id="WP_019618172.1">
    <property type="nucleotide sequence ID" value="NZ_JBHUNE010000003.1"/>
</dbReference>
<dbReference type="Proteomes" id="UP001597492">
    <property type="component" value="Unassembled WGS sequence"/>
</dbReference>
<dbReference type="PANTHER" id="PTHR10344">
    <property type="entry name" value="THYMIDYLATE KINASE"/>
    <property type="match status" value="1"/>
</dbReference>
<name>A0ABW5UZR7_9MICO</name>
<dbReference type="Pfam" id="PF02223">
    <property type="entry name" value="Thymidylate_kin"/>
    <property type="match status" value="1"/>
</dbReference>
<feature type="binding site" evidence="10">
    <location>
        <begin position="11"/>
        <end position="18"/>
    </location>
    <ligand>
        <name>ATP</name>
        <dbReference type="ChEBI" id="CHEBI:30616"/>
    </ligand>
</feature>
<keyword evidence="5 10" id="KW-0545">Nucleotide biosynthesis</keyword>
<sequence length="211" mass="23588">MPRGLFITFEGGDGAGKSSHARQLVEWLRAEGREVVQTREPGGTELGQQLRDIVLHGPDDLSDRAEALIFAADRAHHIRSLVRPALERGAVVVQDRYYDSSVVYQGFGRGLGADTIRDLSLWATEGLVPDLTLLLDLPPEVAKQRMRASRAGLDRLESLGDDFHRTVRDEFLQLAAAEPERFCVVDVDRPERVVREDIRAEVRARLERLAA</sequence>
<feature type="domain" description="Thymidylate kinase-like" evidence="11">
    <location>
        <begin position="9"/>
        <end position="198"/>
    </location>
</feature>
<keyword evidence="6 10" id="KW-0547">Nucleotide-binding</keyword>
<dbReference type="EC" id="2.7.4.9" evidence="2 10"/>
<accession>A0ABW5UZR7</accession>
<keyword evidence="4 10" id="KW-0808">Transferase</keyword>
<evidence type="ECO:0000313" key="12">
    <source>
        <dbReference type="EMBL" id="MFD2757840.1"/>
    </source>
</evidence>